<dbReference type="PROSITE" id="PS00131">
    <property type="entry name" value="CARBOXYPEPT_SER_SER"/>
    <property type="match status" value="1"/>
</dbReference>
<feature type="signal peptide" evidence="6">
    <location>
        <begin position="1"/>
        <end position="20"/>
    </location>
</feature>
<keyword evidence="6" id="KW-0732">Signal</keyword>
<proteinExistence type="inferred from homology"/>
<dbReference type="GO" id="GO:0006508">
    <property type="term" value="P:proteolysis"/>
    <property type="evidence" value="ECO:0007669"/>
    <property type="project" value="UniProtKB-KW"/>
</dbReference>
<keyword evidence="3 6" id="KW-0645">Protease</keyword>
<name>A0A7D8UW55_9HELO</name>
<protein>
    <recommendedName>
        <fullName evidence="6">Carboxypeptidase</fullName>
        <ecNumber evidence="6">3.4.16.-</ecNumber>
    </recommendedName>
</protein>
<dbReference type="GO" id="GO:0004185">
    <property type="term" value="F:serine-type carboxypeptidase activity"/>
    <property type="evidence" value="ECO:0007669"/>
    <property type="project" value="UniProtKB-UniRule"/>
</dbReference>
<reference evidence="7 8" key="1">
    <citation type="submission" date="2018-05" db="EMBL/GenBank/DDBJ databases">
        <title>Whole genome sequencing for identification of molecular markers to develop diagnostic detection tools for the regulated plant pathogen Lachnellula willkommii.</title>
        <authorList>
            <person name="Giroux E."/>
            <person name="Bilodeau G."/>
        </authorList>
    </citation>
    <scope>NUCLEOTIDE SEQUENCE [LARGE SCALE GENOMIC DNA]</scope>
    <source>
        <strain evidence="7 8">CBS 625.97</strain>
    </source>
</reference>
<dbReference type="EC" id="3.4.16.-" evidence="6"/>
<comment type="caution">
    <text evidence="7">The sequence shown here is derived from an EMBL/GenBank/DDBJ whole genome shotgun (WGS) entry which is preliminary data.</text>
</comment>
<sequence length="512" mass="57227">MFSRATIFVFHLYLSSITEAATLPNDESGSRQFSPRKSTFITTKTLPFIVNGSALPDVNFDIGESFSGLLPIDDTDKELFFWFMPSRNPSSNNEITIWLNGGPGCSSLYGFFREQGPVLWRPGNFAPTANPWTWVNQTNMVWIDQPVGAGFSQGTPNVTSSEEVAIQFLAFWKNLVDLFGLDHRKVFITGESYAGQYILYIAAAMLDQHNEKYFNVSGIMMYDPSFGWYDLAMQPIFIIEAPLVVMIHSSPTALYFHRGPLPLVPGLGPDGKVTSECDIYNEIYLANMELNPCFDIYEIGKLCPKPWDVLESPEYYNGNMPPNFEPYFNRTKVKAAIHAPLDSHWELCTSRPVFTNYTDLSSPSGITGGPLQRVIEATNNVVIRHGTMDMILMVNGSLLTLQNLTWNGVQGFSSPPSKPFIAPKATDRIAGFSGGSRVLGLWVQERGLSFCTVELSGHEVPAYQPSAAFRQLEYLLGRIDNLTIAGDFVEDTWLIEKGRPVDQMHDHPIEDC</sequence>
<dbReference type="Proteomes" id="UP000481288">
    <property type="component" value="Unassembled WGS sequence"/>
</dbReference>
<dbReference type="AlphaFoldDB" id="A0A7D8UW55"/>
<dbReference type="PANTHER" id="PTHR11802:SF479">
    <property type="entry name" value="CARBOXYPEPTIDASE"/>
    <property type="match status" value="1"/>
</dbReference>
<evidence type="ECO:0000256" key="3">
    <source>
        <dbReference type="ARBA" id="ARBA00022670"/>
    </source>
</evidence>
<evidence type="ECO:0000256" key="2">
    <source>
        <dbReference type="ARBA" id="ARBA00022645"/>
    </source>
</evidence>
<keyword evidence="8" id="KW-1185">Reference proteome</keyword>
<dbReference type="SUPFAM" id="SSF53474">
    <property type="entry name" value="alpha/beta-Hydrolases"/>
    <property type="match status" value="1"/>
</dbReference>
<dbReference type="Pfam" id="PF00450">
    <property type="entry name" value="Peptidase_S10"/>
    <property type="match status" value="1"/>
</dbReference>
<accession>A0A7D8UW55</accession>
<gene>
    <name evidence="7" type="ORF">LCER1_G001671</name>
</gene>
<comment type="similarity">
    <text evidence="1 6">Belongs to the peptidase S10 family.</text>
</comment>
<dbReference type="Gene3D" id="3.40.50.1820">
    <property type="entry name" value="alpha/beta hydrolase"/>
    <property type="match status" value="2"/>
</dbReference>
<keyword evidence="4 6" id="KW-0378">Hydrolase</keyword>
<dbReference type="InterPro" id="IPR018202">
    <property type="entry name" value="Ser_caboxypep_ser_AS"/>
</dbReference>
<evidence type="ECO:0000256" key="1">
    <source>
        <dbReference type="ARBA" id="ARBA00009431"/>
    </source>
</evidence>
<feature type="chain" id="PRO_5029034390" description="Carboxypeptidase" evidence="6">
    <location>
        <begin position="21"/>
        <end position="512"/>
    </location>
</feature>
<dbReference type="InterPro" id="IPR001563">
    <property type="entry name" value="Peptidase_S10"/>
</dbReference>
<dbReference type="OrthoDB" id="443318at2759"/>
<evidence type="ECO:0000256" key="6">
    <source>
        <dbReference type="RuleBase" id="RU361156"/>
    </source>
</evidence>
<organism evidence="7 8">
    <name type="scientific">Lachnellula cervina</name>
    <dbReference type="NCBI Taxonomy" id="1316786"/>
    <lineage>
        <taxon>Eukaryota</taxon>
        <taxon>Fungi</taxon>
        <taxon>Dikarya</taxon>
        <taxon>Ascomycota</taxon>
        <taxon>Pezizomycotina</taxon>
        <taxon>Leotiomycetes</taxon>
        <taxon>Helotiales</taxon>
        <taxon>Lachnaceae</taxon>
        <taxon>Lachnellula</taxon>
    </lineage>
</organism>
<evidence type="ECO:0000313" key="7">
    <source>
        <dbReference type="EMBL" id="TVY57525.1"/>
    </source>
</evidence>
<dbReference type="PRINTS" id="PR00724">
    <property type="entry name" value="CRBOXYPTASEC"/>
</dbReference>
<dbReference type="InterPro" id="IPR029058">
    <property type="entry name" value="AB_hydrolase_fold"/>
</dbReference>
<evidence type="ECO:0000256" key="4">
    <source>
        <dbReference type="ARBA" id="ARBA00022801"/>
    </source>
</evidence>
<evidence type="ECO:0000313" key="8">
    <source>
        <dbReference type="Proteomes" id="UP000481288"/>
    </source>
</evidence>
<dbReference type="PANTHER" id="PTHR11802">
    <property type="entry name" value="SERINE PROTEASE FAMILY S10 SERINE CARBOXYPEPTIDASE"/>
    <property type="match status" value="1"/>
</dbReference>
<dbReference type="EMBL" id="QGMG01000087">
    <property type="protein sequence ID" value="TVY57525.1"/>
    <property type="molecule type" value="Genomic_DNA"/>
</dbReference>
<evidence type="ECO:0000256" key="5">
    <source>
        <dbReference type="ARBA" id="ARBA00023180"/>
    </source>
</evidence>
<keyword evidence="2 6" id="KW-0121">Carboxypeptidase</keyword>
<keyword evidence="5" id="KW-0325">Glycoprotein</keyword>